<keyword evidence="1" id="KW-0175">Coiled coil</keyword>
<evidence type="ECO:0000256" key="1">
    <source>
        <dbReference type="SAM" id="Coils"/>
    </source>
</evidence>
<protein>
    <submittedName>
        <fullName evidence="3">Uncharacterized protein</fullName>
    </submittedName>
</protein>
<evidence type="ECO:0000256" key="2">
    <source>
        <dbReference type="SAM" id="Phobius"/>
    </source>
</evidence>
<dbReference type="EMBL" id="JACRUJ010000001">
    <property type="protein sequence ID" value="MBC5840418.1"/>
    <property type="molecule type" value="Genomic_DNA"/>
</dbReference>
<feature type="transmembrane region" description="Helical" evidence="2">
    <location>
        <begin position="92"/>
        <end position="112"/>
    </location>
</feature>
<reference evidence="3 4" key="1">
    <citation type="submission" date="2020-08" db="EMBL/GenBank/DDBJ databases">
        <title>Description of novel Flavobacterium F-380 isolate.</title>
        <authorList>
            <person name="Saticioglu I.B."/>
            <person name="Duman M."/>
            <person name="Altun S."/>
        </authorList>
    </citation>
    <scope>NUCLEOTIDE SEQUENCE [LARGE SCALE GENOMIC DNA]</scope>
    <source>
        <strain evidence="3 4">F-380</strain>
    </source>
</reference>
<proteinExistence type="predicted"/>
<organism evidence="3 4">
    <name type="scientific">Flavobacterium kayseriense</name>
    <dbReference type="NCBI Taxonomy" id="2764714"/>
    <lineage>
        <taxon>Bacteria</taxon>
        <taxon>Pseudomonadati</taxon>
        <taxon>Bacteroidota</taxon>
        <taxon>Flavobacteriia</taxon>
        <taxon>Flavobacteriales</taxon>
        <taxon>Flavobacteriaceae</taxon>
        <taxon>Flavobacterium</taxon>
    </lineage>
</organism>
<sequence>MRLTELEGRANKVDNDKAQAKVARFKSLLIELEKKELPDTIVAAINQEVQELNTTVGTDGDFSKLLKKKQSAIISLVEKQVKIVPLHYYRTMWMALGMSVFGLPLGVALGAILSNMGLLGIGLPIGMGIGILVGTRLDMKAKNENRQLNIEIK</sequence>
<evidence type="ECO:0000313" key="3">
    <source>
        <dbReference type="EMBL" id="MBC5840418.1"/>
    </source>
</evidence>
<keyword evidence="2" id="KW-0812">Transmembrane</keyword>
<dbReference type="RefSeq" id="WP_187008994.1">
    <property type="nucleotide sequence ID" value="NZ_JACRUJ010000001.1"/>
</dbReference>
<feature type="transmembrane region" description="Helical" evidence="2">
    <location>
        <begin position="118"/>
        <end position="137"/>
    </location>
</feature>
<dbReference type="Proteomes" id="UP000629963">
    <property type="component" value="Unassembled WGS sequence"/>
</dbReference>
<name>A0ABR7J4R1_9FLAO</name>
<keyword evidence="2" id="KW-0472">Membrane</keyword>
<keyword evidence="2" id="KW-1133">Transmembrane helix</keyword>
<keyword evidence="4" id="KW-1185">Reference proteome</keyword>
<evidence type="ECO:0000313" key="4">
    <source>
        <dbReference type="Proteomes" id="UP000629963"/>
    </source>
</evidence>
<comment type="caution">
    <text evidence="3">The sequence shown here is derived from an EMBL/GenBank/DDBJ whole genome shotgun (WGS) entry which is preliminary data.</text>
</comment>
<gene>
    <name evidence="3" type="ORF">H8R23_03285</name>
</gene>
<accession>A0ABR7J4R1</accession>
<feature type="coiled-coil region" evidence="1">
    <location>
        <begin position="3"/>
        <end position="35"/>
    </location>
</feature>